<dbReference type="InterPro" id="IPR036890">
    <property type="entry name" value="HATPase_C_sf"/>
</dbReference>
<feature type="transmembrane region" description="Helical" evidence="15">
    <location>
        <begin position="172"/>
        <end position="194"/>
    </location>
</feature>
<dbReference type="InterPro" id="IPR050428">
    <property type="entry name" value="TCS_sensor_his_kinase"/>
</dbReference>
<feature type="region of interest" description="Disordered" evidence="14">
    <location>
        <begin position="452"/>
        <end position="485"/>
    </location>
</feature>
<dbReference type="InterPro" id="IPR003594">
    <property type="entry name" value="HATPase_dom"/>
</dbReference>
<dbReference type="OrthoDB" id="9792686at2"/>
<dbReference type="GO" id="GO:0000155">
    <property type="term" value="F:phosphorelay sensor kinase activity"/>
    <property type="evidence" value="ECO:0007669"/>
    <property type="project" value="InterPro"/>
</dbReference>
<keyword evidence="4" id="KW-1003">Cell membrane</keyword>
<dbReference type="PRINTS" id="PR00344">
    <property type="entry name" value="BCTRLSENSOR"/>
</dbReference>
<dbReference type="InterPro" id="IPR029151">
    <property type="entry name" value="Sensor-like_sf"/>
</dbReference>
<dbReference type="SUPFAM" id="SSF55785">
    <property type="entry name" value="PYP-like sensor domain (PAS domain)"/>
    <property type="match status" value="1"/>
</dbReference>
<reference evidence="18 19" key="1">
    <citation type="submission" date="2016-10" db="EMBL/GenBank/DDBJ databases">
        <authorList>
            <person name="de Groot N.N."/>
        </authorList>
    </citation>
    <scope>NUCLEOTIDE SEQUENCE [LARGE SCALE GENOMIC DNA]</scope>
    <source>
        <strain evidence="18 19">CGMCC 4.3491</strain>
    </source>
</reference>
<feature type="domain" description="PAS" evidence="17">
    <location>
        <begin position="212"/>
        <end position="252"/>
    </location>
</feature>
<dbReference type="InterPro" id="IPR033463">
    <property type="entry name" value="sCache_3"/>
</dbReference>
<keyword evidence="5" id="KW-0597">Phosphoprotein</keyword>
<dbReference type="InterPro" id="IPR039506">
    <property type="entry name" value="SPOB_a"/>
</dbReference>
<feature type="compositionally biased region" description="Low complexity" evidence="14">
    <location>
        <begin position="452"/>
        <end position="463"/>
    </location>
</feature>
<feature type="transmembrane region" description="Helical" evidence="15">
    <location>
        <begin position="12"/>
        <end position="34"/>
    </location>
</feature>
<name>A0A1H3RJB6_9MICO</name>
<dbReference type="InterPro" id="IPR005467">
    <property type="entry name" value="His_kinase_dom"/>
</dbReference>
<evidence type="ECO:0000256" key="14">
    <source>
        <dbReference type="SAM" id="MobiDB-lite"/>
    </source>
</evidence>
<evidence type="ECO:0000313" key="18">
    <source>
        <dbReference type="EMBL" id="SDZ25852.1"/>
    </source>
</evidence>
<dbReference type="PANTHER" id="PTHR45436">
    <property type="entry name" value="SENSOR HISTIDINE KINASE YKOH"/>
    <property type="match status" value="1"/>
</dbReference>
<dbReference type="STRING" id="381665.SAMN05216554_2858"/>
<gene>
    <name evidence="18" type="ORF">SAMN05216554_2858</name>
</gene>
<dbReference type="Pfam" id="PF17203">
    <property type="entry name" value="sCache_3_2"/>
    <property type="match status" value="1"/>
</dbReference>
<dbReference type="SUPFAM" id="SSF55874">
    <property type="entry name" value="ATPase domain of HSP90 chaperone/DNA topoisomerase II/histidine kinase"/>
    <property type="match status" value="1"/>
</dbReference>
<keyword evidence="12" id="KW-0902">Two-component regulatory system</keyword>
<comment type="subcellular location">
    <subcellularLocation>
        <location evidence="2">Cell membrane</location>
        <topology evidence="2">Multi-pass membrane protein</topology>
    </subcellularLocation>
</comment>
<keyword evidence="11 15" id="KW-1133">Transmembrane helix</keyword>
<evidence type="ECO:0000256" key="15">
    <source>
        <dbReference type="SAM" id="Phobius"/>
    </source>
</evidence>
<dbReference type="Gene3D" id="3.30.565.10">
    <property type="entry name" value="Histidine kinase-like ATPase, C-terminal domain"/>
    <property type="match status" value="1"/>
</dbReference>
<comment type="catalytic activity">
    <reaction evidence="1">
        <text>ATP + protein L-histidine = ADP + protein N-phospho-L-histidine.</text>
        <dbReference type="EC" id="2.7.13.3"/>
    </reaction>
</comment>
<dbReference type="AlphaFoldDB" id="A0A1H3RJB6"/>
<evidence type="ECO:0000256" key="10">
    <source>
        <dbReference type="ARBA" id="ARBA00022840"/>
    </source>
</evidence>
<evidence type="ECO:0000259" key="16">
    <source>
        <dbReference type="PROSITE" id="PS50109"/>
    </source>
</evidence>
<dbReference type="CDD" id="cd00130">
    <property type="entry name" value="PAS"/>
    <property type="match status" value="1"/>
</dbReference>
<dbReference type="InterPro" id="IPR000014">
    <property type="entry name" value="PAS"/>
</dbReference>
<dbReference type="SMART" id="SM00387">
    <property type="entry name" value="HATPase_c"/>
    <property type="match status" value="1"/>
</dbReference>
<keyword evidence="7 15" id="KW-0812">Transmembrane</keyword>
<dbReference type="PROSITE" id="PS50112">
    <property type="entry name" value="PAS"/>
    <property type="match status" value="1"/>
</dbReference>
<protein>
    <recommendedName>
        <fullName evidence="3">histidine kinase</fullName>
        <ecNumber evidence="3">2.7.13.3</ecNumber>
    </recommendedName>
</protein>
<dbReference type="RefSeq" id="WP_092554954.1">
    <property type="nucleotide sequence ID" value="NZ_FNPZ01000003.1"/>
</dbReference>
<evidence type="ECO:0000256" key="13">
    <source>
        <dbReference type="ARBA" id="ARBA00023136"/>
    </source>
</evidence>
<keyword evidence="19" id="KW-1185">Reference proteome</keyword>
<accession>A0A1H3RJB6</accession>
<evidence type="ECO:0000259" key="17">
    <source>
        <dbReference type="PROSITE" id="PS50112"/>
    </source>
</evidence>
<dbReference type="Proteomes" id="UP000198891">
    <property type="component" value="Unassembled WGS sequence"/>
</dbReference>
<evidence type="ECO:0000256" key="3">
    <source>
        <dbReference type="ARBA" id="ARBA00012438"/>
    </source>
</evidence>
<dbReference type="SUPFAM" id="SSF103190">
    <property type="entry name" value="Sensory domain-like"/>
    <property type="match status" value="1"/>
</dbReference>
<keyword evidence="6" id="KW-0808">Transferase</keyword>
<dbReference type="GO" id="GO:0005524">
    <property type="term" value="F:ATP binding"/>
    <property type="evidence" value="ECO:0007669"/>
    <property type="project" value="UniProtKB-KW"/>
</dbReference>
<dbReference type="Pfam" id="PF13188">
    <property type="entry name" value="PAS_8"/>
    <property type="match status" value="1"/>
</dbReference>
<evidence type="ECO:0000256" key="9">
    <source>
        <dbReference type="ARBA" id="ARBA00022777"/>
    </source>
</evidence>
<evidence type="ECO:0000313" key="19">
    <source>
        <dbReference type="Proteomes" id="UP000198891"/>
    </source>
</evidence>
<organism evidence="18 19">
    <name type="scientific">Herbiconiux ginsengi</name>
    <dbReference type="NCBI Taxonomy" id="381665"/>
    <lineage>
        <taxon>Bacteria</taxon>
        <taxon>Bacillati</taxon>
        <taxon>Actinomycetota</taxon>
        <taxon>Actinomycetes</taxon>
        <taxon>Micrococcales</taxon>
        <taxon>Microbacteriaceae</taxon>
        <taxon>Herbiconiux</taxon>
    </lineage>
</organism>
<keyword evidence="10" id="KW-0067">ATP-binding</keyword>
<proteinExistence type="predicted"/>
<evidence type="ECO:0000256" key="12">
    <source>
        <dbReference type="ARBA" id="ARBA00023012"/>
    </source>
</evidence>
<feature type="compositionally biased region" description="Basic and acidic residues" evidence="14">
    <location>
        <begin position="465"/>
        <end position="485"/>
    </location>
</feature>
<evidence type="ECO:0000256" key="1">
    <source>
        <dbReference type="ARBA" id="ARBA00000085"/>
    </source>
</evidence>
<dbReference type="Gene3D" id="1.10.287.130">
    <property type="match status" value="1"/>
</dbReference>
<dbReference type="Gene3D" id="3.30.450.20">
    <property type="entry name" value="PAS domain"/>
    <property type="match status" value="2"/>
</dbReference>
<dbReference type="InterPro" id="IPR004358">
    <property type="entry name" value="Sig_transdc_His_kin-like_C"/>
</dbReference>
<dbReference type="Pfam" id="PF14689">
    <property type="entry name" value="SPOB_a"/>
    <property type="match status" value="1"/>
</dbReference>
<dbReference type="SUPFAM" id="SSF55890">
    <property type="entry name" value="Sporulation response regulatory protein Spo0B"/>
    <property type="match status" value="1"/>
</dbReference>
<dbReference type="PROSITE" id="PS50109">
    <property type="entry name" value="HIS_KIN"/>
    <property type="match status" value="1"/>
</dbReference>
<evidence type="ECO:0000256" key="8">
    <source>
        <dbReference type="ARBA" id="ARBA00022741"/>
    </source>
</evidence>
<evidence type="ECO:0000256" key="11">
    <source>
        <dbReference type="ARBA" id="ARBA00022989"/>
    </source>
</evidence>
<evidence type="ECO:0000256" key="7">
    <source>
        <dbReference type="ARBA" id="ARBA00022692"/>
    </source>
</evidence>
<feature type="domain" description="Histidine kinase" evidence="16">
    <location>
        <begin position="342"/>
        <end position="573"/>
    </location>
</feature>
<dbReference type="EC" id="2.7.13.3" evidence="3"/>
<keyword evidence="9 18" id="KW-0418">Kinase</keyword>
<evidence type="ECO:0000256" key="6">
    <source>
        <dbReference type="ARBA" id="ARBA00022679"/>
    </source>
</evidence>
<dbReference type="PANTHER" id="PTHR45436:SF5">
    <property type="entry name" value="SENSOR HISTIDINE KINASE TRCS"/>
    <property type="match status" value="1"/>
</dbReference>
<dbReference type="Pfam" id="PF02518">
    <property type="entry name" value="HATPase_c"/>
    <property type="match status" value="1"/>
</dbReference>
<dbReference type="InterPro" id="IPR035965">
    <property type="entry name" value="PAS-like_dom_sf"/>
</dbReference>
<dbReference type="GO" id="GO:0005886">
    <property type="term" value="C:plasma membrane"/>
    <property type="evidence" value="ECO:0007669"/>
    <property type="project" value="UniProtKB-SubCell"/>
</dbReference>
<sequence>MKAWIAGLSISARLFALQVSFIALLTAVAVAWLWSDAQADVDTDAAQKTMAVATSIADNPFVVDALASPDPSAALQPYALTLMADTSIDFITIMNPDRTRYTHPDPTQIGKPFQGTIAPALAGRSFTETYTGTLGPSVRSVVPVTDAQGTVIGLVSAGVTVSNLSAVLLQRLPLVIGAALATLLVGALASWLLSRYLRRVTWGRGPEAMSRMFAYYEGVLHSVREGLVLVDTKGRLVLYNDQAAELLGLPSQPSDAHPLALDAVPIAEPLRALLGSGAVAVDEVYLTDDRVLVVNQSVAVSAVSSGPARRLGTVTTLRDHTELQQLSGELRSMRTLSDALRSQTHEFSNRLHTIVALIELGRSDEALEFAAHQLNLGQHLVDQVVTAAVDEPVLTALLLGKSAQAGERGIALVLDIAPELGSTGVAADELVTVIGNLIDNALDAVAEPSPVGAVPGAAGAAGEDAMDRRGDPGEADRGASAEHPRVTVSVRREAGSLVIAVSDTGPGVADPEQVFRRGYSTKEPGDSGRGIGLALVGQSVRRLGGTVTVSNAPSPDAHGERGATFTVVVPIPPAGEER</sequence>
<keyword evidence="13 15" id="KW-0472">Membrane</keyword>
<dbReference type="InterPro" id="IPR016120">
    <property type="entry name" value="Sig_transdc_His_kin_SpoOB"/>
</dbReference>
<evidence type="ECO:0000256" key="2">
    <source>
        <dbReference type="ARBA" id="ARBA00004651"/>
    </source>
</evidence>
<keyword evidence="8" id="KW-0547">Nucleotide-binding</keyword>
<evidence type="ECO:0000256" key="4">
    <source>
        <dbReference type="ARBA" id="ARBA00022475"/>
    </source>
</evidence>
<evidence type="ECO:0000256" key="5">
    <source>
        <dbReference type="ARBA" id="ARBA00022553"/>
    </source>
</evidence>
<dbReference type="EMBL" id="FNPZ01000003">
    <property type="protein sequence ID" value="SDZ25852.1"/>
    <property type="molecule type" value="Genomic_DNA"/>
</dbReference>